<dbReference type="SUPFAM" id="SSF52058">
    <property type="entry name" value="L domain-like"/>
    <property type="match status" value="1"/>
</dbReference>
<evidence type="ECO:0000256" key="1">
    <source>
        <dbReference type="ARBA" id="ARBA00022737"/>
    </source>
</evidence>
<protein>
    <submittedName>
        <fullName evidence="5">Leucine Rich Repeat</fullName>
    </submittedName>
</protein>
<dbReference type="OrthoDB" id="73067at2759"/>
<keyword evidence="3" id="KW-0812">Transmembrane</keyword>
<dbReference type="InterPro" id="IPR055414">
    <property type="entry name" value="LRR_R13L4/SHOC2-like"/>
</dbReference>
<dbReference type="PANTHER" id="PTHR48064">
    <property type="entry name" value="OS01G0750400 PROTEIN"/>
    <property type="match status" value="1"/>
</dbReference>
<dbReference type="Pfam" id="PF23598">
    <property type="entry name" value="LRR_14"/>
    <property type="match status" value="1"/>
</dbReference>
<keyword evidence="3" id="KW-1133">Transmembrane helix</keyword>
<name>A0A9N8HAD0_9STRA</name>
<dbReference type="Gene3D" id="3.80.10.10">
    <property type="entry name" value="Ribonuclease Inhibitor"/>
    <property type="match status" value="2"/>
</dbReference>
<dbReference type="InterPro" id="IPR032675">
    <property type="entry name" value="LRR_dom_sf"/>
</dbReference>
<feature type="region of interest" description="Disordered" evidence="2">
    <location>
        <begin position="1"/>
        <end position="24"/>
    </location>
</feature>
<evidence type="ECO:0000256" key="3">
    <source>
        <dbReference type="SAM" id="Phobius"/>
    </source>
</evidence>
<dbReference type="Proteomes" id="UP001153069">
    <property type="component" value="Unassembled WGS sequence"/>
</dbReference>
<evidence type="ECO:0000256" key="2">
    <source>
        <dbReference type="SAM" id="MobiDB-lite"/>
    </source>
</evidence>
<feature type="region of interest" description="Disordered" evidence="2">
    <location>
        <begin position="146"/>
        <end position="166"/>
    </location>
</feature>
<evidence type="ECO:0000313" key="6">
    <source>
        <dbReference type="Proteomes" id="UP001153069"/>
    </source>
</evidence>
<dbReference type="EMBL" id="CAICTM010000314">
    <property type="protein sequence ID" value="CAB9507653.1"/>
    <property type="molecule type" value="Genomic_DNA"/>
</dbReference>
<organism evidence="5 6">
    <name type="scientific">Seminavis robusta</name>
    <dbReference type="NCBI Taxonomy" id="568900"/>
    <lineage>
        <taxon>Eukaryota</taxon>
        <taxon>Sar</taxon>
        <taxon>Stramenopiles</taxon>
        <taxon>Ochrophyta</taxon>
        <taxon>Bacillariophyta</taxon>
        <taxon>Bacillariophyceae</taxon>
        <taxon>Bacillariophycidae</taxon>
        <taxon>Naviculales</taxon>
        <taxon>Naviculaceae</taxon>
        <taxon>Seminavis</taxon>
    </lineage>
</organism>
<reference evidence="5" key="1">
    <citation type="submission" date="2020-06" db="EMBL/GenBank/DDBJ databases">
        <authorList>
            <consortium name="Plant Systems Biology data submission"/>
        </authorList>
    </citation>
    <scope>NUCLEOTIDE SEQUENCE</scope>
    <source>
        <strain evidence="5">D6</strain>
    </source>
</reference>
<accession>A0A9N8HAD0</accession>
<sequence length="522" mass="56582">MSTNSAGHHQINVEETTTTDREDLSDTQLEKGIAANEETHNNIGRTIKTAEEGITQEELLKRSAQNKRNNGTPVDAFPSPRGAQEMQEAPGVTELLNTTNNKNKNETAPAGEKKRNPVVIGAAIAVLVLVIILAIAIPLAVRGGGQEDDPSLGTSATQGEISDPVLTQVPTQAPTLKVDLDAGVLLPNAANSTLELISLDQGSPQYKAFTWLTQDPNLQLYKSWKWEQRFALATFFYAFHGPAYWSWLSYEIEECEWGESFAIKHVHCNDDGHVRRITVGEAQARTLFIGSIPPELSFLGQLEEVDLSGNPQSIPILRLLPSSLSPESFPSLKVIGCTGCSLRGSIPAELCDWTQLHTLRLGTNWLSAIPVEIQQMTQLQVLTLDTNILTGTIPLELTQLDQLQTLTLSINRLSGMVPSEFGLMTSLTLLGLSENREMSGTLPTELGLLTSLAFLNMSATLLSGDIPSELGLLTSLTELALHDSNLSGIVPSSLCSNPDLLQIQVDCDSVDCTCSQCKCITM</sequence>
<feature type="transmembrane region" description="Helical" evidence="3">
    <location>
        <begin position="118"/>
        <end position="141"/>
    </location>
</feature>
<dbReference type="InterPro" id="IPR053038">
    <property type="entry name" value="RLP_Defense"/>
</dbReference>
<feature type="domain" description="Disease resistance R13L4/SHOC-2-like LRR" evidence="4">
    <location>
        <begin position="326"/>
        <end position="457"/>
    </location>
</feature>
<evidence type="ECO:0000313" key="5">
    <source>
        <dbReference type="EMBL" id="CAB9507653.1"/>
    </source>
</evidence>
<comment type="caution">
    <text evidence="5">The sequence shown here is derived from an EMBL/GenBank/DDBJ whole genome shotgun (WGS) entry which is preliminary data.</text>
</comment>
<proteinExistence type="predicted"/>
<evidence type="ECO:0000259" key="4">
    <source>
        <dbReference type="Pfam" id="PF23598"/>
    </source>
</evidence>
<feature type="region of interest" description="Disordered" evidence="2">
    <location>
        <begin position="63"/>
        <end position="87"/>
    </location>
</feature>
<keyword evidence="3" id="KW-0472">Membrane</keyword>
<keyword evidence="1" id="KW-0677">Repeat</keyword>
<gene>
    <name evidence="5" type="ORF">SEMRO_315_G115250.1</name>
</gene>
<dbReference type="PANTHER" id="PTHR48064:SF6">
    <property type="entry name" value="RECEPTOR-LIKE PROTEIN KINASE 2"/>
    <property type="match status" value="1"/>
</dbReference>
<keyword evidence="6" id="KW-1185">Reference proteome</keyword>
<dbReference type="AlphaFoldDB" id="A0A9N8HAD0"/>